<dbReference type="PIRSF" id="PIRSF016262">
    <property type="entry name" value="LPLase"/>
    <property type="match status" value="1"/>
</dbReference>
<dbReference type="CTD" id="387787"/>
<evidence type="ECO:0000256" key="5">
    <source>
        <dbReference type="ARBA" id="ARBA00022679"/>
    </source>
</evidence>
<evidence type="ECO:0000256" key="7">
    <source>
        <dbReference type="ARBA" id="ARBA00052863"/>
    </source>
</evidence>
<proteinExistence type="inferred from homology"/>
<feature type="binding site" evidence="11">
    <location>
        <begin position="172"/>
        <end position="174"/>
    </location>
    <ligand>
        <name>substrate</name>
    </ligand>
</feature>
<evidence type="ECO:0000313" key="16">
    <source>
        <dbReference type="RefSeq" id="XP_033806510.1"/>
    </source>
</evidence>
<comment type="function">
    <text evidence="9">Catalyzes the transfer of endogenously produced octanoic acid from octanoyl-acyl-carrier-protein onto the lipoyl domains of lipoate-dependent enzymes. Lipoyl-ACP can also act as a substrate although octanoyl-ACP is likely to be the physiological substrate.</text>
</comment>
<keyword evidence="15" id="KW-1185">Reference proteome</keyword>
<sequence>MKSLTNRSARAGPSPPPRPAPVMKPPRPVVQVLRLGRLPYAQALSEQQRRVRSHLEARDGREAPPHALLLCEHEPVYTVGLRRGPYPEREEARLRRLGAAFHRTDRGGLATFHGPGQLVCYPLLDLRALRRPLRLYVAELEAAAIGLCNRFGVQARRCAHTGVWVRDDKIGAIGIHCGRYITSHGLALNCNTDLTWFEHIVPCGLEGKGVTSLSRELGRNVTVEEATGPFLEAFEEQFQCTLTFSEEKMS</sequence>
<dbReference type="HAMAP" id="MF_00013">
    <property type="entry name" value="LipB"/>
    <property type="match status" value="1"/>
</dbReference>
<feature type="site" description="Lowers pKa of active site Cys" evidence="12">
    <location>
        <position position="169"/>
    </location>
</feature>
<dbReference type="FunFam" id="3.30.930.10:FF:000035">
    <property type="entry name" value="Putative lipoyltransferase 2, mitochondrial"/>
    <property type="match status" value="1"/>
</dbReference>
<dbReference type="InterPro" id="IPR020605">
    <property type="entry name" value="Octanoyltransferase_CS"/>
</dbReference>
<comment type="subcellular location">
    <subcellularLocation>
        <location evidence="1 9">Mitochondrion</location>
    </subcellularLocation>
</comment>
<evidence type="ECO:0000256" key="9">
    <source>
        <dbReference type="PIRNR" id="PIRNR016262"/>
    </source>
</evidence>
<feature type="domain" description="BPL/LPL catalytic" evidence="14">
    <location>
        <begin position="62"/>
        <end position="242"/>
    </location>
</feature>
<dbReference type="InterPro" id="IPR000544">
    <property type="entry name" value="Octanoyltransferase"/>
</dbReference>
<evidence type="ECO:0000256" key="2">
    <source>
        <dbReference type="ARBA" id="ARBA00004821"/>
    </source>
</evidence>
<feature type="region of interest" description="Disordered" evidence="13">
    <location>
        <begin position="1"/>
        <end position="27"/>
    </location>
</feature>
<keyword evidence="6 9" id="KW-0012">Acyltransferase</keyword>
<reference evidence="16" key="1">
    <citation type="submission" date="2025-08" db="UniProtKB">
        <authorList>
            <consortium name="RefSeq"/>
        </authorList>
    </citation>
    <scope>IDENTIFICATION</scope>
</reference>
<feature type="binding site" evidence="11">
    <location>
        <begin position="185"/>
        <end position="187"/>
    </location>
    <ligand>
        <name>substrate</name>
    </ligand>
</feature>
<dbReference type="RefSeq" id="XP_033806510.1">
    <property type="nucleotide sequence ID" value="XM_033950619.1"/>
</dbReference>
<keyword evidence="9" id="KW-0496">Mitochondrion</keyword>
<keyword evidence="5 9" id="KW-0808">Transferase</keyword>
<dbReference type="EC" id="2.3.1.181" evidence="4 9"/>
<dbReference type="FunCoup" id="A0A6P8RM80">
    <property type="interactions" value="948"/>
</dbReference>
<dbReference type="Pfam" id="PF21948">
    <property type="entry name" value="LplA-B_cat"/>
    <property type="match status" value="1"/>
</dbReference>
<dbReference type="PROSITE" id="PS51733">
    <property type="entry name" value="BPL_LPL_CATALYTIC"/>
    <property type="match status" value="1"/>
</dbReference>
<comment type="similarity">
    <text evidence="3 9">Belongs to the LipB family.</text>
</comment>
<evidence type="ECO:0000256" key="3">
    <source>
        <dbReference type="ARBA" id="ARBA00007907"/>
    </source>
</evidence>
<protein>
    <recommendedName>
        <fullName evidence="8 9">Octanoyl-[acyl-carrier-protein]:protein N-octanoyltransferase LIPT2, mitochondrial</fullName>
        <ecNumber evidence="4 9">2.3.1.181</ecNumber>
    </recommendedName>
</protein>
<dbReference type="AlphaFoldDB" id="A0A6P8RM80"/>
<evidence type="ECO:0000256" key="8">
    <source>
        <dbReference type="ARBA" id="ARBA00071279"/>
    </source>
</evidence>
<dbReference type="GO" id="GO:0033819">
    <property type="term" value="F:lipoyl(octanoyl) transferase activity"/>
    <property type="evidence" value="ECO:0007669"/>
    <property type="project" value="UniProtKB-EC"/>
</dbReference>
<evidence type="ECO:0000256" key="10">
    <source>
        <dbReference type="PIRSR" id="PIRSR016262-1"/>
    </source>
</evidence>
<dbReference type="PROSITE" id="PS01313">
    <property type="entry name" value="LIPB"/>
    <property type="match status" value="1"/>
</dbReference>
<evidence type="ECO:0000259" key="14">
    <source>
        <dbReference type="PROSITE" id="PS51733"/>
    </source>
</evidence>
<comment type="catalytic activity">
    <reaction evidence="7">
        <text>octanoyl-[ACP] + L-lysyl-[protein] = N(6)-octanoyl-L-lysyl-[protein] + holo-[ACP] + H(+)</text>
        <dbReference type="Rhea" id="RHEA:17665"/>
        <dbReference type="Rhea" id="RHEA-COMP:9636"/>
        <dbReference type="Rhea" id="RHEA-COMP:9685"/>
        <dbReference type="Rhea" id="RHEA-COMP:9752"/>
        <dbReference type="Rhea" id="RHEA-COMP:9928"/>
        <dbReference type="ChEBI" id="CHEBI:15378"/>
        <dbReference type="ChEBI" id="CHEBI:29969"/>
        <dbReference type="ChEBI" id="CHEBI:64479"/>
        <dbReference type="ChEBI" id="CHEBI:78463"/>
        <dbReference type="ChEBI" id="CHEBI:78809"/>
        <dbReference type="EC" id="2.3.1.181"/>
    </reaction>
    <physiologicalReaction direction="left-to-right" evidence="7">
        <dbReference type="Rhea" id="RHEA:17666"/>
    </physiologicalReaction>
</comment>
<feature type="compositionally biased region" description="Pro residues" evidence="13">
    <location>
        <begin position="13"/>
        <end position="27"/>
    </location>
</feature>
<dbReference type="GeneID" id="117363208"/>
<dbReference type="UniPathway" id="UPA00538">
    <property type="reaction ID" value="UER00592"/>
</dbReference>
<comment type="pathway">
    <text evidence="2 9">Protein modification; protein lipoylation via endogenous pathway; protein N(6)-(lipoyl)lysine from octanoyl-[acyl-carrier-protein]: step 1/2.</text>
</comment>
<gene>
    <name evidence="16" type="primary">LIPT2</name>
</gene>
<dbReference type="OrthoDB" id="19908at2759"/>
<evidence type="ECO:0000256" key="12">
    <source>
        <dbReference type="PIRSR" id="PIRSR016262-3"/>
    </source>
</evidence>
<feature type="active site" description="Acyl-thioester intermediate" evidence="10">
    <location>
        <position position="203"/>
    </location>
</feature>
<dbReference type="Gene3D" id="3.30.930.10">
    <property type="entry name" value="Bira Bifunctional Protein, Domain 2"/>
    <property type="match status" value="1"/>
</dbReference>
<dbReference type="NCBIfam" id="TIGR00214">
    <property type="entry name" value="lipB"/>
    <property type="match status" value="1"/>
</dbReference>
<organism evidence="15 16">
    <name type="scientific">Geotrypetes seraphini</name>
    <name type="common">Gaboon caecilian</name>
    <name type="synonym">Caecilia seraphini</name>
    <dbReference type="NCBI Taxonomy" id="260995"/>
    <lineage>
        <taxon>Eukaryota</taxon>
        <taxon>Metazoa</taxon>
        <taxon>Chordata</taxon>
        <taxon>Craniata</taxon>
        <taxon>Vertebrata</taxon>
        <taxon>Euteleostomi</taxon>
        <taxon>Amphibia</taxon>
        <taxon>Gymnophiona</taxon>
        <taxon>Geotrypetes</taxon>
    </lineage>
</organism>
<dbReference type="InterPro" id="IPR004143">
    <property type="entry name" value="BPL_LPL_catalytic"/>
</dbReference>
<dbReference type="GO" id="GO:0005739">
    <property type="term" value="C:mitochondrion"/>
    <property type="evidence" value="ECO:0007669"/>
    <property type="project" value="UniProtKB-SubCell"/>
</dbReference>
<evidence type="ECO:0000256" key="4">
    <source>
        <dbReference type="ARBA" id="ARBA00012334"/>
    </source>
</evidence>
<name>A0A6P8RM80_GEOSA</name>
<dbReference type="Proteomes" id="UP000515159">
    <property type="component" value="Chromosome 6"/>
</dbReference>
<dbReference type="PANTHER" id="PTHR10993">
    <property type="entry name" value="OCTANOYLTRANSFERASE"/>
    <property type="match status" value="1"/>
</dbReference>
<evidence type="ECO:0000256" key="6">
    <source>
        <dbReference type="ARBA" id="ARBA00023315"/>
    </source>
</evidence>
<evidence type="ECO:0000256" key="11">
    <source>
        <dbReference type="PIRSR" id="PIRSR016262-2"/>
    </source>
</evidence>
<dbReference type="SUPFAM" id="SSF55681">
    <property type="entry name" value="Class II aaRS and biotin synthetases"/>
    <property type="match status" value="1"/>
</dbReference>
<dbReference type="GO" id="GO:0009249">
    <property type="term" value="P:protein lipoylation"/>
    <property type="evidence" value="ECO:0007669"/>
    <property type="project" value="InterPro"/>
</dbReference>
<dbReference type="KEGG" id="gsh:117363208"/>
<dbReference type="InterPro" id="IPR045864">
    <property type="entry name" value="aa-tRNA-synth_II/BPL/LPL"/>
</dbReference>
<feature type="binding site" evidence="11">
    <location>
        <begin position="106"/>
        <end position="113"/>
    </location>
    <ligand>
        <name>substrate</name>
    </ligand>
</feature>
<evidence type="ECO:0000256" key="1">
    <source>
        <dbReference type="ARBA" id="ARBA00004173"/>
    </source>
</evidence>
<dbReference type="CDD" id="cd16444">
    <property type="entry name" value="LipB"/>
    <property type="match status" value="1"/>
</dbReference>
<dbReference type="NCBIfam" id="NF010925">
    <property type="entry name" value="PRK14345.1"/>
    <property type="match status" value="1"/>
</dbReference>
<accession>A0A6P8RM80</accession>
<evidence type="ECO:0000313" key="15">
    <source>
        <dbReference type="Proteomes" id="UP000515159"/>
    </source>
</evidence>
<evidence type="ECO:0000256" key="13">
    <source>
        <dbReference type="SAM" id="MobiDB-lite"/>
    </source>
</evidence>
<dbReference type="PANTHER" id="PTHR10993:SF7">
    <property type="entry name" value="LIPOYLTRANSFERASE 2, MITOCHONDRIAL-RELATED"/>
    <property type="match status" value="1"/>
</dbReference>
<dbReference type="InParanoid" id="A0A6P8RM80"/>